<dbReference type="EMBL" id="JUIW01000002">
    <property type="protein sequence ID" value="RYJ45140.1"/>
    <property type="molecule type" value="Genomic_DNA"/>
</dbReference>
<dbReference type="RefSeq" id="WP_129749936.1">
    <property type="nucleotide sequence ID" value="NZ_JUIW01000002.1"/>
</dbReference>
<dbReference type="Pfam" id="PF18962">
    <property type="entry name" value="Por_Secre_tail"/>
    <property type="match status" value="1"/>
</dbReference>
<dbReference type="NCBIfam" id="TIGR04183">
    <property type="entry name" value="Por_Secre_tail"/>
    <property type="match status" value="1"/>
</dbReference>
<keyword evidence="1 2" id="KW-0732">Signal</keyword>
<accession>A0A444WH00</accession>
<feature type="chain" id="PRO_5019571068" evidence="2">
    <location>
        <begin position="23"/>
        <end position="359"/>
    </location>
</feature>
<evidence type="ECO:0000256" key="1">
    <source>
        <dbReference type="ARBA" id="ARBA00022729"/>
    </source>
</evidence>
<evidence type="ECO:0000256" key="2">
    <source>
        <dbReference type="SAM" id="SignalP"/>
    </source>
</evidence>
<proteinExistence type="predicted"/>
<reference evidence="4 5" key="1">
    <citation type="submission" date="2014-12" db="EMBL/GenBank/DDBJ databases">
        <title>Genome sequence of Flavobacterium beibuense RSKm HC5.</title>
        <authorList>
            <person name="Kim J.F."/>
            <person name="Song J.Y."/>
            <person name="Kwak M.-J."/>
            <person name="Lee S.-W."/>
        </authorList>
    </citation>
    <scope>NUCLEOTIDE SEQUENCE [LARGE SCALE GENOMIC DNA]</scope>
    <source>
        <strain evidence="4 5">RSKm HC5</strain>
    </source>
</reference>
<dbReference type="Proteomes" id="UP000289775">
    <property type="component" value="Unassembled WGS sequence"/>
</dbReference>
<protein>
    <submittedName>
        <fullName evidence="4">Por secretion system C-terminal sorting domain containing protein</fullName>
    </submittedName>
</protein>
<name>A0A444WH00_9FLAO</name>
<gene>
    <name evidence="4" type="ORF">NU09_0774</name>
</gene>
<dbReference type="SUPFAM" id="SSF82171">
    <property type="entry name" value="DPP6 N-terminal domain-like"/>
    <property type="match status" value="1"/>
</dbReference>
<evidence type="ECO:0000313" key="4">
    <source>
        <dbReference type="EMBL" id="RYJ45140.1"/>
    </source>
</evidence>
<dbReference type="AlphaFoldDB" id="A0A444WH00"/>
<feature type="domain" description="Secretion system C-terminal sorting" evidence="3">
    <location>
        <begin position="289"/>
        <end position="358"/>
    </location>
</feature>
<feature type="signal peptide" evidence="2">
    <location>
        <begin position="1"/>
        <end position="22"/>
    </location>
</feature>
<sequence length="359" mass="40914">MRTTTSLLLLFFISSLCFSQQAYITATDMIYTGSQWYTENYLYEINLNDLSLQEINTCNSNSYYSNAIKDIGIDSNNSIYYCKSTDFYVISINGNEYCESIYNTVYYPLNSLCVAGSSIYATGYTNNNAYMYQYNIELETFEVMGSLPNNIRPLGDLFFYENKLFLVCQETDSSFYEIYQINMQNVSESCPYMSFEDYLPEGYHPNGAFSINNGDSSTPYIVVYSTYLDNSTLHELDLQNKILYPQVMELPGKVEGAAALYDLFSTDAVCNSLDIPDTRQASNYINITNPVTNKIEIETNISQNDILESRLYDISGRIIRDFSSKSFDEFYVSGASSGTYILELKLSTGQRISKKIIIE</sequence>
<evidence type="ECO:0000259" key="3">
    <source>
        <dbReference type="Pfam" id="PF18962"/>
    </source>
</evidence>
<keyword evidence="5" id="KW-1185">Reference proteome</keyword>
<comment type="caution">
    <text evidence="4">The sequence shown here is derived from an EMBL/GenBank/DDBJ whole genome shotgun (WGS) entry which is preliminary data.</text>
</comment>
<evidence type="ECO:0000313" key="5">
    <source>
        <dbReference type="Proteomes" id="UP000289775"/>
    </source>
</evidence>
<dbReference type="OrthoDB" id="1243009at2"/>
<dbReference type="InterPro" id="IPR026444">
    <property type="entry name" value="Secre_tail"/>
</dbReference>
<organism evidence="4 5">
    <name type="scientific">Flavobacterium beibuense</name>
    <dbReference type="NCBI Taxonomy" id="657326"/>
    <lineage>
        <taxon>Bacteria</taxon>
        <taxon>Pseudomonadati</taxon>
        <taxon>Bacteroidota</taxon>
        <taxon>Flavobacteriia</taxon>
        <taxon>Flavobacteriales</taxon>
        <taxon>Flavobacteriaceae</taxon>
        <taxon>Flavobacterium</taxon>
    </lineage>
</organism>